<dbReference type="InterPro" id="IPR050524">
    <property type="entry name" value="APC_YAT"/>
</dbReference>
<feature type="compositionally biased region" description="Low complexity" evidence="7">
    <location>
        <begin position="1"/>
        <end position="15"/>
    </location>
</feature>
<evidence type="ECO:0000256" key="4">
    <source>
        <dbReference type="ARBA" id="ARBA00022970"/>
    </source>
</evidence>
<dbReference type="Proteomes" id="UP000054097">
    <property type="component" value="Unassembled WGS sequence"/>
</dbReference>
<dbReference type="STRING" id="933852.A0A0C3AH25"/>
<dbReference type="HOGENOM" id="CLU_007946_12_1_1"/>
<feature type="transmembrane region" description="Helical" evidence="8">
    <location>
        <begin position="432"/>
        <end position="449"/>
    </location>
</feature>
<feature type="transmembrane region" description="Helical" evidence="8">
    <location>
        <begin position="328"/>
        <end position="346"/>
    </location>
</feature>
<organism evidence="10 11">
    <name type="scientific">Serendipita vermifera MAFF 305830</name>
    <dbReference type="NCBI Taxonomy" id="933852"/>
    <lineage>
        <taxon>Eukaryota</taxon>
        <taxon>Fungi</taxon>
        <taxon>Dikarya</taxon>
        <taxon>Basidiomycota</taxon>
        <taxon>Agaricomycotina</taxon>
        <taxon>Agaricomycetes</taxon>
        <taxon>Sebacinales</taxon>
        <taxon>Serendipitaceae</taxon>
        <taxon>Serendipita</taxon>
    </lineage>
</organism>
<keyword evidence="11" id="KW-1185">Reference proteome</keyword>
<keyword evidence="2" id="KW-0813">Transport</keyword>
<reference evidence="11" key="2">
    <citation type="submission" date="2015-01" db="EMBL/GenBank/DDBJ databases">
        <title>Evolutionary Origins and Diversification of the Mycorrhizal Mutualists.</title>
        <authorList>
            <consortium name="DOE Joint Genome Institute"/>
            <consortium name="Mycorrhizal Genomics Consortium"/>
            <person name="Kohler A."/>
            <person name="Kuo A."/>
            <person name="Nagy L.G."/>
            <person name="Floudas D."/>
            <person name="Copeland A."/>
            <person name="Barry K.W."/>
            <person name="Cichocki N."/>
            <person name="Veneault-Fourrey C."/>
            <person name="LaButti K."/>
            <person name="Lindquist E.A."/>
            <person name="Lipzen A."/>
            <person name="Lundell T."/>
            <person name="Morin E."/>
            <person name="Murat C."/>
            <person name="Riley R."/>
            <person name="Ohm R."/>
            <person name="Sun H."/>
            <person name="Tunlid A."/>
            <person name="Henrissat B."/>
            <person name="Grigoriev I.V."/>
            <person name="Hibbett D.S."/>
            <person name="Martin F."/>
        </authorList>
    </citation>
    <scope>NUCLEOTIDE SEQUENCE [LARGE SCALE GENOMIC DNA]</scope>
    <source>
        <strain evidence="11">MAFF 305830</strain>
    </source>
</reference>
<reference evidence="10 11" key="1">
    <citation type="submission" date="2014-04" db="EMBL/GenBank/DDBJ databases">
        <authorList>
            <consortium name="DOE Joint Genome Institute"/>
            <person name="Kuo A."/>
            <person name="Zuccaro A."/>
            <person name="Kohler A."/>
            <person name="Nagy L.G."/>
            <person name="Floudas D."/>
            <person name="Copeland A."/>
            <person name="Barry K.W."/>
            <person name="Cichocki N."/>
            <person name="Veneault-Fourrey C."/>
            <person name="LaButti K."/>
            <person name="Lindquist E.A."/>
            <person name="Lipzen A."/>
            <person name="Lundell T."/>
            <person name="Morin E."/>
            <person name="Murat C."/>
            <person name="Sun H."/>
            <person name="Tunlid A."/>
            <person name="Henrissat B."/>
            <person name="Grigoriev I.V."/>
            <person name="Hibbett D.S."/>
            <person name="Martin F."/>
            <person name="Nordberg H.P."/>
            <person name="Cantor M.N."/>
            <person name="Hua S.X."/>
        </authorList>
    </citation>
    <scope>NUCLEOTIDE SEQUENCE [LARGE SCALE GENOMIC DNA]</scope>
    <source>
        <strain evidence="10 11">MAFF 305830</strain>
    </source>
</reference>
<dbReference type="EMBL" id="KN824329">
    <property type="protein sequence ID" value="KIM23960.1"/>
    <property type="molecule type" value="Genomic_DNA"/>
</dbReference>
<evidence type="ECO:0000256" key="5">
    <source>
        <dbReference type="ARBA" id="ARBA00022989"/>
    </source>
</evidence>
<evidence type="ECO:0000256" key="2">
    <source>
        <dbReference type="ARBA" id="ARBA00022448"/>
    </source>
</evidence>
<feature type="region of interest" description="Disordered" evidence="7">
    <location>
        <begin position="1"/>
        <end position="25"/>
    </location>
</feature>
<accession>A0A0C3AH25</accession>
<evidence type="ECO:0000313" key="11">
    <source>
        <dbReference type="Proteomes" id="UP000054097"/>
    </source>
</evidence>
<feature type="transmembrane region" description="Helical" evidence="8">
    <location>
        <begin position="78"/>
        <end position="100"/>
    </location>
</feature>
<keyword evidence="4" id="KW-0029">Amino-acid transport</keyword>
<feature type="transmembrane region" description="Helical" evidence="8">
    <location>
        <begin position="200"/>
        <end position="221"/>
    </location>
</feature>
<evidence type="ECO:0000313" key="10">
    <source>
        <dbReference type="EMBL" id="KIM23960.1"/>
    </source>
</evidence>
<evidence type="ECO:0000256" key="6">
    <source>
        <dbReference type="ARBA" id="ARBA00023136"/>
    </source>
</evidence>
<feature type="transmembrane region" description="Helical" evidence="8">
    <location>
        <begin position="377"/>
        <end position="398"/>
    </location>
</feature>
<keyword evidence="5 8" id="KW-1133">Transmembrane helix</keyword>
<evidence type="ECO:0000259" key="9">
    <source>
        <dbReference type="Pfam" id="PF00324"/>
    </source>
</evidence>
<feature type="transmembrane region" description="Helical" evidence="8">
    <location>
        <begin position="534"/>
        <end position="553"/>
    </location>
</feature>
<feature type="transmembrane region" description="Helical" evidence="8">
    <location>
        <begin position="106"/>
        <end position="126"/>
    </location>
</feature>
<proteinExistence type="predicted"/>
<gene>
    <name evidence="10" type="ORF">M408DRAFT_332021</name>
</gene>
<name>A0A0C3AH25_SERVB</name>
<feature type="domain" description="Amino acid permease/ SLC12A" evidence="9">
    <location>
        <begin position="82"/>
        <end position="554"/>
    </location>
</feature>
<dbReference type="InterPro" id="IPR004841">
    <property type="entry name" value="AA-permease/SLC12A_dom"/>
</dbReference>
<feature type="transmembrane region" description="Helical" evidence="8">
    <location>
        <begin position="455"/>
        <end position="479"/>
    </location>
</feature>
<dbReference type="Gene3D" id="1.20.1740.10">
    <property type="entry name" value="Amino acid/polyamine transporter I"/>
    <property type="match status" value="1"/>
</dbReference>
<dbReference type="PANTHER" id="PTHR43341">
    <property type="entry name" value="AMINO ACID PERMEASE"/>
    <property type="match status" value="1"/>
</dbReference>
<evidence type="ECO:0000256" key="1">
    <source>
        <dbReference type="ARBA" id="ARBA00004141"/>
    </source>
</evidence>
<dbReference type="OrthoDB" id="3228885at2759"/>
<evidence type="ECO:0000256" key="3">
    <source>
        <dbReference type="ARBA" id="ARBA00022692"/>
    </source>
</evidence>
<dbReference type="PIRSF" id="PIRSF006060">
    <property type="entry name" value="AA_transporter"/>
    <property type="match status" value="1"/>
</dbReference>
<feature type="transmembrane region" description="Helical" evidence="8">
    <location>
        <begin position="294"/>
        <end position="316"/>
    </location>
</feature>
<comment type="subcellular location">
    <subcellularLocation>
        <location evidence="1">Membrane</location>
        <topology evidence="1">Multi-pass membrane protein</topology>
    </subcellularLocation>
</comment>
<protein>
    <recommendedName>
        <fullName evidence="9">Amino acid permease/ SLC12A domain-containing protein</fullName>
    </recommendedName>
</protein>
<feature type="transmembrane region" description="Helical" evidence="8">
    <location>
        <begin position="505"/>
        <end position="522"/>
    </location>
</feature>
<dbReference type="PANTHER" id="PTHR43341:SF1">
    <property type="entry name" value="GENERAL AMINO-ACID PERMEASE GAP1"/>
    <property type="match status" value="1"/>
</dbReference>
<feature type="transmembrane region" description="Helical" evidence="8">
    <location>
        <begin position="233"/>
        <end position="253"/>
    </location>
</feature>
<dbReference type="GO" id="GO:0015171">
    <property type="term" value="F:amino acid transmembrane transporter activity"/>
    <property type="evidence" value="ECO:0007669"/>
    <property type="project" value="TreeGrafter"/>
</dbReference>
<keyword evidence="6 8" id="KW-0472">Membrane</keyword>
<keyword evidence="3 8" id="KW-0812">Transmembrane</keyword>
<dbReference type="AlphaFoldDB" id="A0A0C3AH25"/>
<sequence>MSYPGYNGGNSPSGYGQNGGAGAEQYMMSGRPHQMRSPESEDSTHEDVEVVRIQAQKVADDDLRSENTLHRALNANQVMLTIWSGTFGTGLLVGSGTALYEAGPVGILIAYVVVSALCYCMMTSLCEMSTYLPHKKGFVGLVSRYVHPAVGFALGWTYLCQFLFVPAAHINTAAIIMEYTGYTLDKDGNPVGNVNPVPTAAWRIIFIALVVGVNFLGIRGFGHFEFWLSTFKIFVLIALIIFGLVVDLGGAQLKNGSFQRLGFLFWGTPYGPFGHATLSGTGDLNLFLGFWSTLVRSLFSLMGIELLGVAIGEVANPRISVPKAVKQTYRLVFTLYILGVIIVGLICSSNDAAFTSSDPIISRGGMTSPFIVAANRLAAHGIVPVVSAAVVIFALSGATSNVYTGSRILYGLALDHQAPAALRKVTAAGRPLLALCASTAWCFMSFIGQNEASDVFDYFLDLTTTAGGISWICILWAHIRFRQALNVQRYPLDTLRYLAPTYPKGTWLALAGTTLIVIFKGYESYVTRGAGGLIAAYILVPWFFALMIGWKYWHGEEFTPLARIDLQEGKREIDIEEENWHIRMNTRPPLPWWSKERWGEYV</sequence>
<dbReference type="Pfam" id="PF00324">
    <property type="entry name" value="AA_permease"/>
    <property type="match status" value="1"/>
</dbReference>
<evidence type="ECO:0000256" key="8">
    <source>
        <dbReference type="SAM" id="Phobius"/>
    </source>
</evidence>
<dbReference type="GO" id="GO:0016020">
    <property type="term" value="C:membrane"/>
    <property type="evidence" value="ECO:0007669"/>
    <property type="project" value="UniProtKB-SubCell"/>
</dbReference>
<evidence type="ECO:0000256" key="7">
    <source>
        <dbReference type="SAM" id="MobiDB-lite"/>
    </source>
</evidence>